<dbReference type="Pfam" id="PF00395">
    <property type="entry name" value="SLH"/>
    <property type="match status" value="2"/>
</dbReference>
<comment type="caution">
    <text evidence="4">The sequence shown here is derived from an EMBL/GenBank/DDBJ whole genome shotgun (WGS) entry which is preliminary data.</text>
</comment>
<feature type="compositionally biased region" description="Pro residues" evidence="1">
    <location>
        <begin position="464"/>
        <end position="475"/>
    </location>
</feature>
<organism evidence="4 5">
    <name type="scientific">Paenibacillus xerothermodurans</name>
    <dbReference type="NCBI Taxonomy" id="1977292"/>
    <lineage>
        <taxon>Bacteria</taxon>
        <taxon>Bacillati</taxon>
        <taxon>Bacillota</taxon>
        <taxon>Bacilli</taxon>
        <taxon>Bacillales</taxon>
        <taxon>Paenibacillaceae</taxon>
        <taxon>Paenibacillus</taxon>
    </lineage>
</organism>
<keyword evidence="5" id="KW-1185">Reference proteome</keyword>
<dbReference type="PANTHER" id="PTHR43308">
    <property type="entry name" value="OUTER MEMBRANE PROTEIN ALPHA-RELATED"/>
    <property type="match status" value="1"/>
</dbReference>
<dbReference type="RefSeq" id="WP_089201145.1">
    <property type="nucleotide sequence ID" value="NZ_NHRJ02000013.1"/>
</dbReference>
<evidence type="ECO:0000256" key="1">
    <source>
        <dbReference type="SAM" id="MobiDB-lite"/>
    </source>
</evidence>
<feature type="chain" id="PRO_5016051048" evidence="2">
    <location>
        <begin position="27"/>
        <end position="487"/>
    </location>
</feature>
<dbReference type="Proteomes" id="UP000214746">
    <property type="component" value="Unassembled WGS sequence"/>
</dbReference>
<gene>
    <name evidence="4" type="ORF">CBW46_016790</name>
</gene>
<dbReference type="EMBL" id="NHRJ02000013">
    <property type="protein sequence ID" value="PZE19797.1"/>
    <property type="molecule type" value="Genomic_DNA"/>
</dbReference>
<dbReference type="OrthoDB" id="2382419at2"/>
<feature type="region of interest" description="Disordered" evidence="1">
    <location>
        <begin position="440"/>
        <end position="487"/>
    </location>
</feature>
<proteinExistence type="predicted"/>
<dbReference type="PROSITE" id="PS51272">
    <property type="entry name" value="SLH"/>
    <property type="match status" value="3"/>
</dbReference>
<accession>A0A2W1N5Y6</accession>
<evidence type="ECO:0000313" key="5">
    <source>
        <dbReference type="Proteomes" id="UP000214746"/>
    </source>
</evidence>
<sequence length="487" mass="52515">MKQLLKIRVKSLFLLLMAGLMVPAAAASAAASFKDVNMQQNSWAISSIYLMAEKQILTGYPDGTFRPDHAVTKAEWTAMVHRLFDTYRPNLTAFGVEKINGYSDVSPQHWAYKQISDIYDSTFQSGVYGLSPNGLLTFRPDTQLNRLQLANMLYSFFDTRMIDRRLTPNDVCSVVSGYKDVPMKMFKTQDEYDAAVKSDGRLDSANVLLTTNNIVLTTYFMGTAVTDCGFGTDAFSNAQASSLANLQASGIMTATSGGYFRPLDKVTRAEAVTILNRIYNYLKKNYWIADYSTIDLDQASIGAVSGGASGGSAAANASPGYSAGSIGGTTPGGVANPWVDGTGPSNQTAVKVRDLFETQGAYSEAGVITKNLRKNGEIETAVLPMGYNYLTIELVSQDPGDVVDMYLIADGNSTLVKQESFPMTIEVGSVQQVGIRTQLRDNNPLKKGGNVSLTVRLSKEKPKPVAPPATEPIPANPAESATRPPAA</sequence>
<dbReference type="InterPro" id="IPR001119">
    <property type="entry name" value="SLH_dom"/>
</dbReference>
<evidence type="ECO:0000313" key="4">
    <source>
        <dbReference type="EMBL" id="PZE19797.1"/>
    </source>
</evidence>
<feature type="domain" description="SLH" evidence="3">
    <location>
        <begin position="98"/>
        <end position="167"/>
    </location>
</feature>
<feature type="domain" description="SLH" evidence="3">
    <location>
        <begin position="226"/>
        <end position="289"/>
    </location>
</feature>
<dbReference type="AlphaFoldDB" id="A0A2W1N5Y6"/>
<evidence type="ECO:0000259" key="3">
    <source>
        <dbReference type="PROSITE" id="PS51272"/>
    </source>
</evidence>
<dbReference type="PANTHER" id="PTHR43308:SF5">
    <property type="entry name" value="S-LAYER PROTEIN _ PEPTIDOGLYCAN ENDO-BETA-N-ACETYLGLUCOSAMINIDASE"/>
    <property type="match status" value="1"/>
</dbReference>
<name>A0A2W1N5Y6_PAEXE</name>
<keyword evidence="2" id="KW-0732">Signal</keyword>
<evidence type="ECO:0000256" key="2">
    <source>
        <dbReference type="SAM" id="SignalP"/>
    </source>
</evidence>
<reference evidence="4" key="1">
    <citation type="submission" date="2018-06" db="EMBL/GenBank/DDBJ databases">
        <title>Paenibacillus xerothermodurans sp. nov. an extremely dry heat resistant spore forming bacterium isolated from the soil of Cape Canaveral, Florida.</title>
        <authorList>
            <person name="Seuylemezian A."/>
            <person name="Kaur N."/>
            <person name="Patil P."/>
            <person name="Patil P."/>
            <person name="Mayilraj S."/>
            <person name="Vaishampayan P."/>
        </authorList>
    </citation>
    <scope>NUCLEOTIDE SEQUENCE [LARGE SCALE GENOMIC DNA]</scope>
    <source>
        <strain evidence="4">ATCC 27380</strain>
    </source>
</reference>
<feature type="signal peptide" evidence="2">
    <location>
        <begin position="1"/>
        <end position="26"/>
    </location>
</feature>
<feature type="domain" description="SLH" evidence="3">
    <location>
        <begin position="30"/>
        <end position="94"/>
    </location>
</feature>
<protein>
    <submittedName>
        <fullName evidence="4">S-layer homology domain-containing protein</fullName>
    </submittedName>
</protein>
<dbReference type="InterPro" id="IPR051465">
    <property type="entry name" value="Cell_Envelope_Struct_Comp"/>
</dbReference>